<evidence type="ECO:0000313" key="5">
    <source>
        <dbReference type="Proteomes" id="UP000093694"/>
    </source>
</evidence>
<reference evidence="2 4" key="1">
    <citation type="journal article" date="2015" name="Biotechnol. Bioeng.">
        <title>Genome sequence and phenotypic characterization of Caulobacter segnis.</title>
        <authorList>
            <person name="Patel S."/>
            <person name="Fletcher B."/>
            <person name="Scott D.C."/>
            <person name="Ely B."/>
        </authorList>
    </citation>
    <scope>NUCLEOTIDE SEQUENCE [LARGE SCALE GENOMIC DNA]</scope>
    <source>
        <strain evidence="2 4">PS02</strain>
    </source>
</reference>
<sequence length="74" mass="7964">MAAKSTKLSSTLSIVEKTGLNKQGKEILKKVTLGKIAMDAADQDVYDVVKAVGEILTYPVNEIQKVENTVITNA</sequence>
<reference evidence="3 5" key="2">
    <citation type="journal article" date="2016" name="Front. Microbiol.">
        <title>Industrial Acetogenic Biocatalysts: A Comparative Metabolic and Genomic Analysis.</title>
        <authorList>
            <person name="Bengelsdorf F."/>
            <person name="Poehlein A."/>
            <person name="Sonja S."/>
            <person name="Erz C."/>
            <person name="Hummel T."/>
            <person name="Hoffmeister S."/>
            <person name="Daniel R."/>
            <person name="Durre P."/>
        </authorList>
    </citation>
    <scope>NUCLEOTIDE SEQUENCE [LARGE SCALE GENOMIC DNA]</scope>
    <source>
        <strain evidence="3 5">PTA-10522</strain>
    </source>
</reference>
<dbReference type="Proteomes" id="UP000093694">
    <property type="component" value="Unassembled WGS sequence"/>
</dbReference>
<dbReference type="InterPro" id="IPR012454">
    <property type="entry name" value="DUF1659"/>
</dbReference>
<organism evidence="2 4">
    <name type="scientific">Clostridium coskatii</name>
    <dbReference type="NCBI Taxonomy" id="1705578"/>
    <lineage>
        <taxon>Bacteria</taxon>
        <taxon>Bacillati</taxon>
        <taxon>Bacillota</taxon>
        <taxon>Clostridia</taxon>
        <taxon>Eubacteriales</taxon>
        <taxon>Clostridiaceae</taxon>
        <taxon>Clostridium</taxon>
    </lineage>
</organism>
<dbReference type="Pfam" id="PF07872">
    <property type="entry name" value="DUF1659"/>
    <property type="match status" value="1"/>
</dbReference>
<dbReference type="AlphaFoldDB" id="A0A162KQ91"/>
<evidence type="ECO:0000313" key="3">
    <source>
        <dbReference type="EMBL" id="OBR91366.1"/>
    </source>
</evidence>
<proteinExistence type="predicted"/>
<dbReference type="RefSeq" id="WP_063602539.1">
    <property type="nucleotide sequence ID" value="NZ_LITQ01000050.1"/>
</dbReference>
<keyword evidence="5" id="KW-1185">Reference proteome</keyword>
<protein>
    <recommendedName>
        <fullName evidence="1">DUF1659 domain-containing protein</fullName>
    </recommendedName>
</protein>
<comment type="caution">
    <text evidence="2">The sequence shown here is derived from an EMBL/GenBank/DDBJ whole genome shotgun (WGS) entry which is preliminary data.</text>
</comment>
<feature type="domain" description="DUF1659" evidence="1">
    <location>
        <begin position="3"/>
        <end position="73"/>
    </location>
</feature>
<evidence type="ECO:0000313" key="4">
    <source>
        <dbReference type="Proteomes" id="UP000077384"/>
    </source>
</evidence>
<dbReference type="EMBL" id="LITQ01000050">
    <property type="protein sequence ID" value="OAA85392.1"/>
    <property type="molecule type" value="Genomic_DNA"/>
</dbReference>
<dbReference type="PATRIC" id="fig|1705578.3.peg.3292"/>
<evidence type="ECO:0000259" key="1">
    <source>
        <dbReference type="Pfam" id="PF07872"/>
    </source>
</evidence>
<dbReference type="Proteomes" id="UP000077384">
    <property type="component" value="Unassembled WGS sequence"/>
</dbReference>
<name>A0A162KQ91_9CLOT</name>
<gene>
    <name evidence="3" type="ORF">CLCOS_35150</name>
    <name evidence="2" type="ORF">WX73_03227</name>
</gene>
<dbReference type="EMBL" id="LROR01000074">
    <property type="protein sequence ID" value="OBR91366.1"/>
    <property type="molecule type" value="Genomic_DNA"/>
</dbReference>
<evidence type="ECO:0000313" key="2">
    <source>
        <dbReference type="EMBL" id="OAA85392.1"/>
    </source>
</evidence>
<accession>A0A162KQ91</accession>